<feature type="non-terminal residue" evidence="16">
    <location>
        <position position="1"/>
    </location>
</feature>
<evidence type="ECO:0000256" key="1">
    <source>
        <dbReference type="ARBA" id="ARBA00004131"/>
    </source>
</evidence>
<evidence type="ECO:0000256" key="6">
    <source>
        <dbReference type="ARBA" id="ARBA00022824"/>
    </source>
</evidence>
<dbReference type="SUPFAM" id="SSF55856">
    <property type="entry name" value="Cytochrome b5-like heme/steroid binding domain"/>
    <property type="match status" value="2"/>
</dbReference>
<dbReference type="Gene3D" id="3.10.120.10">
    <property type="entry name" value="Cytochrome b5-like heme/steroid binding domain"/>
    <property type="match status" value="2"/>
</dbReference>
<name>N6TSD2_DENPD</name>
<accession>N6TSD2</accession>
<keyword evidence="2" id="KW-0813">Transport</keyword>
<evidence type="ECO:0000256" key="2">
    <source>
        <dbReference type="ARBA" id="ARBA00022448"/>
    </source>
</evidence>
<dbReference type="PRINTS" id="PR00363">
    <property type="entry name" value="CYTOCHROMEB5"/>
</dbReference>
<gene>
    <name evidence="16" type="ORF">YQE_11212</name>
</gene>
<dbReference type="PANTHER" id="PTHR19359">
    <property type="entry name" value="CYTOCHROME B5"/>
    <property type="match status" value="1"/>
</dbReference>
<reference evidence="16" key="1">
    <citation type="journal article" date="2013" name="Genome Biol.">
        <title>Draft genome of the mountain pine beetle, Dendroctonus ponderosae Hopkins, a major forest pest.</title>
        <authorList>
            <person name="Keeling C.I."/>
            <person name="Yuen M.M."/>
            <person name="Liao N.Y."/>
            <person name="Docking T.R."/>
            <person name="Chan S.K."/>
            <person name="Taylor G.A."/>
            <person name="Palmquist D.L."/>
            <person name="Jackman S.D."/>
            <person name="Nguyen A."/>
            <person name="Li M."/>
            <person name="Henderson H."/>
            <person name="Janes J.K."/>
            <person name="Zhao Y."/>
            <person name="Pandoh P."/>
            <person name="Moore R."/>
            <person name="Sperling F.A."/>
            <person name="Huber D.P."/>
            <person name="Birol I."/>
            <person name="Jones S.J."/>
            <person name="Bohlmann J."/>
        </authorList>
    </citation>
    <scope>NUCLEOTIDE SEQUENCE</scope>
</reference>
<keyword evidence="8" id="KW-0249">Electron transport</keyword>
<dbReference type="InterPro" id="IPR001199">
    <property type="entry name" value="Cyt_B5-like_heme/steroid-bd"/>
</dbReference>
<sequence length="178" mass="20009">MSKELSFEEIKQHNDRQSTWFVINNDVYDVTTVAFASRTVISTSNQPTKMVKEYTIAQVKEHNSKKDVWILIGNDIYDVTPFLNEHPGGEEVLLEHAGKNATEAFEDVGHSTDARERMDEFKVGTLVAAERTADIPKKNTTEWSVPAPDATESSLKSWIIPVAIGLVATVAYRLYFMS</sequence>
<dbReference type="OMA" id="FMFEHKS"/>
<evidence type="ECO:0000256" key="7">
    <source>
        <dbReference type="ARBA" id="ARBA00022848"/>
    </source>
</evidence>
<dbReference type="OrthoDB" id="260519at2759"/>
<evidence type="ECO:0000256" key="10">
    <source>
        <dbReference type="ARBA" id="ARBA00023136"/>
    </source>
</evidence>
<dbReference type="PROSITE" id="PS50255">
    <property type="entry name" value="CYTOCHROME_B5_2"/>
    <property type="match status" value="1"/>
</dbReference>
<feature type="transmembrane region" description="Helical" evidence="14">
    <location>
        <begin position="158"/>
        <end position="176"/>
    </location>
</feature>
<evidence type="ECO:0000256" key="13">
    <source>
        <dbReference type="ARBA" id="ARBA00039806"/>
    </source>
</evidence>
<dbReference type="HOGENOM" id="CLU_102602_3_3_1"/>
<keyword evidence="10 14" id="KW-0472">Membrane</keyword>
<keyword evidence="7" id="KW-0492">Microsome</keyword>
<dbReference type="GO" id="GO:0046872">
    <property type="term" value="F:metal ion binding"/>
    <property type="evidence" value="ECO:0007669"/>
    <property type="project" value="UniProtKB-UniRule"/>
</dbReference>
<dbReference type="GO" id="GO:0020037">
    <property type="term" value="F:heme binding"/>
    <property type="evidence" value="ECO:0007669"/>
    <property type="project" value="UniProtKB-UniRule"/>
</dbReference>
<evidence type="ECO:0000256" key="5">
    <source>
        <dbReference type="ARBA" id="ARBA00022723"/>
    </source>
</evidence>
<dbReference type="SMART" id="SM01117">
    <property type="entry name" value="Cyt-b5"/>
    <property type="match status" value="1"/>
</dbReference>
<keyword evidence="9 14" id="KW-0408">Iron</keyword>
<dbReference type="Pfam" id="PF00173">
    <property type="entry name" value="Cyt-b5"/>
    <property type="match status" value="2"/>
</dbReference>
<evidence type="ECO:0000256" key="3">
    <source>
        <dbReference type="ARBA" id="ARBA00022617"/>
    </source>
</evidence>
<dbReference type="PROSITE" id="PS00191">
    <property type="entry name" value="CYTOCHROME_B5_1"/>
    <property type="match status" value="1"/>
</dbReference>
<dbReference type="AlphaFoldDB" id="N6TSD2"/>
<keyword evidence="3 14" id="KW-0349">Heme</keyword>
<dbReference type="InterPro" id="IPR018506">
    <property type="entry name" value="Cyt_B5_heme-BS"/>
</dbReference>
<evidence type="ECO:0000256" key="11">
    <source>
        <dbReference type="ARBA" id="ARBA00037877"/>
    </source>
</evidence>
<dbReference type="PANTHER" id="PTHR19359:SF150">
    <property type="entry name" value="CYTOCHROME B5"/>
    <property type="match status" value="1"/>
</dbReference>
<feature type="domain" description="Cytochrome b5 heme-binding" evidence="15">
    <location>
        <begin position="51"/>
        <end position="127"/>
    </location>
</feature>
<keyword evidence="4 14" id="KW-0812">Transmembrane</keyword>
<evidence type="ECO:0000256" key="8">
    <source>
        <dbReference type="ARBA" id="ARBA00022982"/>
    </source>
</evidence>
<dbReference type="InterPro" id="IPR050668">
    <property type="entry name" value="Cytochrome_b5"/>
</dbReference>
<comment type="subcellular location">
    <subcellularLocation>
        <location evidence="1">Endoplasmic reticulum membrane</location>
        <topology evidence="1">Single-pass membrane protein</topology>
        <orientation evidence="1">Cytoplasmic side</orientation>
    </subcellularLocation>
    <subcellularLocation>
        <location evidence="11">Microsome membrane</location>
        <topology evidence="11">Single-pass membrane protein</topology>
        <orientation evidence="11">Cytoplasmic side</orientation>
    </subcellularLocation>
</comment>
<proteinExistence type="inferred from homology"/>
<organism evidence="16">
    <name type="scientific">Dendroctonus ponderosae</name>
    <name type="common">Mountain pine beetle</name>
    <dbReference type="NCBI Taxonomy" id="77166"/>
    <lineage>
        <taxon>Eukaryota</taxon>
        <taxon>Metazoa</taxon>
        <taxon>Ecdysozoa</taxon>
        <taxon>Arthropoda</taxon>
        <taxon>Hexapoda</taxon>
        <taxon>Insecta</taxon>
        <taxon>Pterygota</taxon>
        <taxon>Neoptera</taxon>
        <taxon>Endopterygota</taxon>
        <taxon>Coleoptera</taxon>
        <taxon>Polyphaga</taxon>
        <taxon>Cucujiformia</taxon>
        <taxon>Curculionidae</taxon>
        <taxon>Scolytinae</taxon>
        <taxon>Dendroctonus</taxon>
    </lineage>
</organism>
<evidence type="ECO:0000256" key="12">
    <source>
        <dbReference type="ARBA" id="ARBA00038168"/>
    </source>
</evidence>
<dbReference type="InterPro" id="IPR036400">
    <property type="entry name" value="Cyt_B5-like_heme/steroid_sf"/>
</dbReference>
<comment type="similarity">
    <text evidence="12 14">Belongs to the cytochrome b5 family.</text>
</comment>
<protein>
    <recommendedName>
        <fullName evidence="13">Cytochrome b5</fullName>
    </recommendedName>
</protein>
<keyword evidence="5 14" id="KW-0479">Metal-binding</keyword>
<evidence type="ECO:0000256" key="9">
    <source>
        <dbReference type="ARBA" id="ARBA00023004"/>
    </source>
</evidence>
<keyword evidence="14" id="KW-1133">Transmembrane helix</keyword>
<dbReference type="GO" id="GO:0005789">
    <property type="term" value="C:endoplasmic reticulum membrane"/>
    <property type="evidence" value="ECO:0007669"/>
    <property type="project" value="UniProtKB-SubCell"/>
</dbReference>
<evidence type="ECO:0000259" key="15">
    <source>
        <dbReference type="PROSITE" id="PS50255"/>
    </source>
</evidence>
<keyword evidence="6" id="KW-0256">Endoplasmic reticulum</keyword>
<evidence type="ECO:0000256" key="4">
    <source>
        <dbReference type="ARBA" id="ARBA00022692"/>
    </source>
</evidence>
<evidence type="ECO:0000256" key="14">
    <source>
        <dbReference type="RuleBase" id="RU362121"/>
    </source>
</evidence>
<dbReference type="EMBL" id="KB741239">
    <property type="protein sequence ID" value="ENN72155.1"/>
    <property type="molecule type" value="Genomic_DNA"/>
</dbReference>
<dbReference type="FunFam" id="3.10.120.10:FF:000002">
    <property type="entry name" value="Cytochrome b5 type B"/>
    <property type="match status" value="1"/>
</dbReference>
<evidence type="ECO:0000313" key="16">
    <source>
        <dbReference type="EMBL" id="ENN72155.1"/>
    </source>
</evidence>